<proteinExistence type="inferred from homology"/>
<accession>A0A9N9QUN9</accession>
<dbReference type="SUPFAM" id="SSF53474">
    <property type="entry name" value="alpha/beta-Hydrolases"/>
    <property type="match status" value="1"/>
</dbReference>
<dbReference type="OrthoDB" id="190201at2759"/>
<dbReference type="Proteomes" id="UP001153714">
    <property type="component" value="Chromosome 11"/>
</dbReference>
<dbReference type="Pfam" id="PF00561">
    <property type="entry name" value="Abhydrolase_1"/>
    <property type="match status" value="1"/>
</dbReference>
<feature type="domain" description="AB hydrolase-1" evidence="3">
    <location>
        <begin position="63"/>
        <end position="316"/>
    </location>
</feature>
<organism evidence="4 5">
    <name type="scientific">Diatraea saccharalis</name>
    <name type="common">sugarcane borer</name>
    <dbReference type="NCBI Taxonomy" id="40085"/>
    <lineage>
        <taxon>Eukaryota</taxon>
        <taxon>Metazoa</taxon>
        <taxon>Ecdysozoa</taxon>
        <taxon>Arthropoda</taxon>
        <taxon>Hexapoda</taxon>
        <taxon>Insecta</taxon>
        <taxon>Pterygota</taxon>
        <taxon>Neoptera</taxon>
        <taxon>Endopterygota</taxon>
        <taxon>Lepidoptera</taxon>
        <taxon>Glossata</taxon>
        <taxon>Ditrysia</taxon>
        <taxon>Pyraloidea</taxon>
        <taxon>Crambidae</taxon>
        <taxon>Crambinae</taxon>
        <taxon>Diatraea</taxon>
    </lineage>
</organism>
<sequence>MAKRLLFRTIFCSNSIKIKPKNSILNNSQCNHLHTKVETKEITIPFPYGHIAAKVWGSDQDRPILALHGWQDNAGTWDTLAPMLCQNRSIMAIDFPGHGYSSWIPPGMHYYPWELPRLILYLKDYFQWDKVSMLSHSMGSIASLRFGSVFPDDVDFYIAIDSLIYDDFDLNQVVERYPSILKKLRLAQTRLDVEPPSYTKDEIAKKWHLGTNKSVSLESTQYLMKRGLKQSSKDPNKYYFSRDSRLKYSMFKPENKQFVEALVRRLKCPTLYVKAIDSPYASDEFSVQMREIIEQNNENYEIHFVPGTHHVHLNNPELIAPLILNFLRKYNLKI</sequence>
<dbReference type="GO" id="GO:0016020">
    <property type="term" value="C:membrane"/>
    <property type="evidence" value="ECO:0007669"/>
    <property type="project" value="TreeGrafter"/>
</dbReference>
<keyword evidence="2" id="KW-0378">Hydrolase</keyword>
<evidence type="ECO:0000313" key="5">
    <source>
        <dbReference type="Proteomes" id="UP001153714"/>
    </source>
</evidence>
<evidence type="ECO:0000256" key="2">
    <source>
        <dbReference type="ARBA" id="ARBA00022801"/>
    </source>
</evidence>
<dbReference type="PANTHER" id="PTHR43798:SF14">
    <property type="entry name" value="SERINE HYDROLASE-LIKE PROTEIN DDB_G0286239"/>
    <property type="match status" value="1"/>
</dbReference>
<name>A0A9N9QUN9_9NEOP</name>
<dbReference type="EMBL" id="OU893342">
    <property type="protein sequence ID" value="CAG9783694.1"/>
    <property type="molecule type" value="Genomic_DNA"/>
</dbReference>
<protein>
    <recommendedName>
        <fullName evidence="3">AB hydrolase-1 domain-containing protein</fullName>
    </recommendedName>
</protein>
<dbReference type="PANTHER" id="PTHR43798">
    <property type="entry name" value="MONOACYLGLYCEROL LIPASE"/>
    <property type="match status" value="1"/>
</dbReference>
<dbReference type="InterPro" id="IPR050266">
    <property type="entry name" value="AB_hydrolase_sf"/>
</dbReference>
<dbReference type="InterPro" id="IPR029058">
    <property type="entry name" value="AB_hydrolase_fold"/>
</dbReference>
<dbReference type="InterPro" id="IPR000073">
    <property type="entry name" value="AB_hydrolase_1"/>
</dbReference>
<dbReference type="GO" id="GO:0016787">
    <property type="term" value="F:hydrolase activity"/>
    <property type="evidence" value="ECO:0007669"/>
    <property type="project" value="UniProtKB-KW"/>
</dbReference>
<comment type="similarity">
    <text evidence="1">Belongs to the AB hydrolase superfamily.</text>
</comment>
<gene>
    <name evidence="4" type="ORF">DIATSA_LOCUS1851</name>
</gene>
<dbReference type="AlphaFoldDB" id="A0A9N9QUN9"/>
<evidence type="ECO:0000313" key="4">
    <source>
        <dbReference type="EMBL" id="CAG9783694.1"/>
    </source>
</evidence>
<reference evidence="4" key="1">
    <citation type="submission" date="2021-12" db="EMBL/GenBank/DDBJ databases">
        <authorList>
            <person name="King R."/>
        </authorList>
    </citation>
    <scope>NUCLEOTIDE SEQUENCE</scope>
</reference>
<dbReference type="Gene3D" id="3.40.50.1820">
    <property type="entry name" value="alpha/beta hydrolase"/>
    <property type="match status" value="1"/>
</dbReference>
<keyword evidence="5" id="KW-1185">Reference proteome</keyword>
<reference evidence="4" key="2">
    <citation type="submission" date="2022-10" db="EMBL/GenBank/DDBJ databases">
        <authorList>
            <consortium name="ENA_rothamsted_submissions"/>
            <consortium name="culmorum"/>
            <person name="King R."/>
        </authorList>
    </citation>
    <scope>NUCLEOTIDE SEQUENCE</scope>
</reference>
<evidence type="ECO:0000256" key="1">
    <source>
        <dbReference type="ARBA" id="ARBA00008645"/>
    </source>
</evidence>
<evidence type="ECO:0000259" key="3">
    <source>
        <dbReference type="Pfam" id="PF00561"/>
    </source>
</evidence>